<dbReference type="SMART" id="SM00047">
    <property type="entry name" value="LYZ2"/>
    <property type="match status" value="1"/>
</dbReference>
<dbReference type="PANTHER" id="PTHR33308">
    <property type="entry name" value="PEPTIDOGLYCAN HYDROLASE FLGJ"/>
    <property type="match status" value="1"/>
</dbReference>
<keyword evidence="2" id="KW-0378">Hydrolase</keyword>
<protein>
    <submittedName>
        <fullName evidence="4">Mannosyl-glycoprotein endo-beta-N-acetylglucosamidase</fullName>
    </submittedName>
</protein>
<dbReference type="PANTHER" id="PTHR33308:SF9">
    <property type="entry name" value="PEPTIDOGLYCAN HYDROLASE FLGJ"/>
    <property type="match status" value="1"/>
</dbReference>
<dbReference type="RefSeq" id="WP_148622511.1">
    <property type="nucleotide sequence ID" value="NZ_SDGZ01000013.1"/>
</dbReference>
<name>A0A6C2C8I9_9LACO</name>
<dbReference type="PRINTS" id="PR01002">
    <property type="entry name" value="FLGFLGJ"/>
</dbReference>
<accession>A0A6C2C8I9</accession>
<organism evidence="4 5">
    <name type="scientific">Weissella muntiaci</name>
    <dbReference type="NCBI Taxonomy" id="2508881"/>
    <lineage>
        <taxon>Bacteria</taxon>
        <taxon>Bacillati</taxon>
        <taxon>Bacillota</taxon>
        <taxon>Bacilli</taxon>
        <taxon>Lactobacillales</taxon>
        <taxon>Lactobacillaceae</taxon>
        <taxon>Weissella</taxon>
    </lineage>
</organism>
<dbReference type="EMBL" id="SDGZ01000013">
    <property type="protein sequence ID" value="TYC49952.1"/>
    <property type="molecule type" value="Genomic_DNA"/>
</dbReference>
<proteinExistence type="inferred from homology"/>
<dbReference type="Gene3D" id="4.10.80.30">
    <property type="entry name" value="DNA polymerase, domain 6"/>
    <property type="match status" value="1"/>
</dbReference>
<keyword evidence="5" id="KW-1185">Reference proteome</keyword>
<dbReference type="InterPro" id="IPR051056">
    <property type="entry name" value="Glycosyl_Hydrolase_73"/>
</dbReference>
<reference evidence="4 5" key="1">
    <citation type="submission" date="2019-01" db="EMBL/GenBank/DDBJ databases">
        <title>Weissella sp. nov., a novel lactic acid bacterium isolated from animal feces.</title>
        <authorList>
            <person name="Wang L.-T."/>
        </authorList>
    </citation>
    <scope>NUCLEOTIDE SEQUENCE [LARGE SCALE GENOMIC DNA]</scope>
    <source>
        <strain evidence="4 5">8H-2</strain>
    </source>
</reference>
<dbReference type="OrthoDB" id="977752at2"/>
<dbReference type="InterPro" id="IPR002901">
    <property type="entry name" value="MGlyc_endo_b_GlcNAc-like_dom"/>
</dbReference>
<gene>
    <name evidence="4" type="ORF">ESZ50_05020</name>
</gene>
<evidence type="ECO:0000256" key="2">
    <source>
        <dbReference type="ARBA" id="ARBA00022801"/>
    </source>
</evidence>
<feature type="domain" description="Mannosyl-glycoprotein endo-beta-N-acetylglucosamidase-like" evidence="3">
    <location>
        <begin position="65"/>
        <end position="223"/>
    </location>
</feature>
<evidence type="ECO:0000256" key="1">
    <source>
        <dbReference type="ARBA" id="ARBA00010266"/>
    </source>
</evidence>
<comment type="caution">
    <text evidence="4">The sequence shown here is derived from an EMBL/GenBank/DDBJ whole genome shotgun (WGS) entry which is preliminary data.</text>
</comment>
<sequence>MAKRKKKGAWRKRLQQLKPANLFLRRGRVLWGRVLLALILIVGISIYATDLERQVKEQAAVNLAKKPFDQLTKDQFIARLKPEAESLETTYKVRASISIAQAALESDWGHSKLSTQYYNFFGVKAASGQPSVTMATKEFENGTWITVDGSFRRYSSWQESLEAHAKLLVNGTTDNPQRYAGVINGATYEDSANALYQGGYATDPDYSKKVIQIIKTYQLYKYDKS</sequence>
<dbReference type="Pfam" id="PF01832">
    <property type="entry name" value="Glucosaminidase"/>
    <property type="match status" value="1"/>
</dbReference>
<evidence type="ECO:0000259" key="3">
    <source>
        <dbReference type="SMART" id="SM00047"/>
    </source>
</evidence>
<dbReference type="Proteomes" id="UP000371977">
    <property type="component" value="Unassembled WGS sequence"/>
</dbReference>
<dbReference type="GO" id="GO:0004040">
    <property type="term" value="F:amidase activity"/>
    <property type="evidence" value="ECO:0007669"/>
    <property type="project" value="InterPro"/>
</dbReference>
<evidence type="ECO:0000313" key="4">
    <source>
        <dbReference type="EMBL" id="TYC49952.1"/>
    </source>
</evidence>
<comment type="similarity">
    <text evidence="1">Belongs to the glycosyl hydrolase 73 family.</text>
</comment>
<dbReference type="Gene3D" id="1.10.530.10">
    <property type="match status" value="1"/>
</dbReference>
<evidence type="ECO:0000313" key="5">
    <source>
        <dbReference type="Proteomes" id="UP000371977"/>
    </source>
</evidence>
<dbReference type="AlphaFoldDB" id="A0A6C2C8I9"/>